<evidence type="ECO:0000313" key="3">
    <source>
        <dbReference type="Proteomes" id="UP001151760"/>
    </source>
</evidence>
<protein>
    <submittedName>
        <fullName evidence="2">Uncharacterized protein</fullName>
    </submittedName>
</protein>
<feature type="region of interest" description="Disordered" evidence="1">
    <location>
        <begin position="99"/>
        <end position="127"/>
    </location>
</feature>
<name>A0ABQ4Z9Y9_9ASTR</name>
<gene>
    <name evidence="2" type="ORF">Tco_0769649</name>
</gene>
<organism evidence="2 3">
    <name type="scientific">Tanacetum coccineum</name>
    <dbReference type="NCBI Taxonomy" id="301880"/>
    <lineage>
        <taxon>Eukaryota</taxon>
        <taxon>Viridiplantae</taxon>
        <taxon>Streptophyta</taxon>
        <taxon>Embryophyta</taxon>
        <taxon>Tracheophyta</taxon>
        <taxon>Spermatophyta</taxon>
        <taxon>Magnoliopsida</taxon>
        <taxon>eudicotyledons</taxon>
        <taxon>Gunneridae</taxon>
        <taxon>Pentapetalae</taxon>
        <taxon>asterids</taxon>
        <taxon>campanulids</taxon>
        <taxon>Asterales</taxon>
        <taxon>Asteraceae</taxon>
        <taxon>Asteroideae</taxon>
        <taxon>Anthemideae</taxon>
        <taxon>Anthemidinae</taxon>
        <taxon>Tanacetum</taxon>
    </lineage>
</organism>
<reference evidence="2" key="2">
    <citation type="submission" date="2022-01" db="EMBL/GenBank/DDBJ databases">
        <authorList>
            <person name="Yamashiro T."/>
            <person name="Shiraishi A."/>
            <person name="Satake H."/>
            <person name="Nakayama K."/>
        </authorList>
    </citation>
    <scope>NUCLEOTIDE SEQUENCE</scope>
</reference>
<dbReference type="Proteomes" id="UP001151760">
    <property type="component" value="Unassembled WGS sequence"/>
</dbReference>
<feature type="compositionally biased region" description="Basic and acidic residues" evidence="1">
    <location>
        <begin position="105"/>
        <end position="127"/>
    </location>
</feature>
<accession>A0ABQ4Z9Y9</accession>
<dbReference type="Gene3D" id="3.30.30.30">
    <property type="match status" value="1"/>
</dbReference>
<proteinExistence type="predicted"/>
<reference evidence="2" key="1">
    <citation type="journal article" date="2022" name="Int. J. Mol. Sci.">
        <title>Draft Genome of Tanacetum Coccineum: Genomic Comparison of Closely Related Tanacetum-Family Plants.</title>
        <authorList>
            <person name="Yamashiro T."/>
            <person name="Shiraishi A."/>
            <person name="Nakayama K."/>
            <person name="Satake H."/>
        </authorList>
    </citation>
    <scope>NUCLEOTIDE SEQUENCE</scope>
</reference>
<evidence type="ECO:0000313" key="2">
    <source>
        <dbReference type="EMBL" id="GJS87013.1"/>
    </source>
</evidence>
<evidence type="ECO:0000256" key="1">
    <source>
        <dbReference type="SAM" id="MobiDB-lite"/>
    </source>
</evidence>
<dbReference type="EMBL" id="BQNB010011164">
    <property type="protein sequence ID" value="GJS87013.1"/>
    <property type="molecule type" value="Genomic_DNA"/>
</dbReference>
<sequence>MKEPHPQPQQQHLRRMRDVKRLVGSRFSDSQVQEEIKSWPFKNLKETVEAYIGTKDSMINNDRQQRIVRARIPRTDTLLDEFTLGGIPPALAASIYNVSARRKAQKQDDSRVESGTKDRSKDEDFDS</sequence>
<keyword evidence="3" id="KW-1185">Reference proteome</keyword>
<comment type="caution">
    <text evidence="2">The sequence shown here is derived from an EMBL/GenBank/DDBJ whole genome shotgun (WGS) entry which is preliminary data.</text>
</comment>